<dbReference type="VEuPathDB" id="VectorBase:LOC119168035"/>
<accession>A0A6G5A4Z0</accession>
<protein>
    <submittedName>
        <fullName evidence="2">Uncharacterized protein</fullName>
    </submittedName>
</protein>
<reference evidence="2" key="1">
    <citation type="submission" date="2020-03" db="EMBL/GenBank/DDBJ databases">
        <title>A transcriptome and proteome of the tick Rhipicephalus microplus shaped by the genetic composition of its hosts and developmental stage.</title>
        <authorList>
            <person name="Garcia G.R."/>
            <person name="Ribeiro J.M.C."/>
            <person name="Maruyama S.R."/>
            <person name="Gardinasse L.G."/>
            <person name="Nelson K."/>
            <person name="Ferreira B.R."/>
            <person name="Andrade T.G."/>
            <person name="Santos I.K.F.M."/>
        </authorList>
    </citation>
    <scope>NUCLEOTIDE SEQUENCE</scope>
    <source>
        <strain evidence="2">NSGR</strain>
        <tissue evidence="2">Salivary glands</tissue>
    </source>
</reference>
<feature type="region of interest" description="Disordered" evidence="1">
    <location>
        <begin position="137"/>
        <end position="160"/>
    </location>
</feature>
<dbReference type="EMBL" id="GIKN01002957">
    <property type="protein sequence ID" value="NIE45230.1"/>
    <property type="molecule type" value="Transcribed_RNA"/>
</dbReference>
<proteinExistence type="predicted"/>
<name>A0A6G5A4Z0_RHIMP</name>
<feature type="compositionally biased region" description="Low complexity" evidence="1">
    <location>
        <begin position="137"/>
        <end position="150"/>
    </location>
</feature>
<organism evidence="2">
    <name type="scientific">Rhipicephalus microplus</name>
    <name type="common">Cattle tick</name>
    <name type="synonym">Boophilus microplus</name>
    <dbReference type="NCBI Taxonomy" id="6941"/>
    <lineage>
        <taxon>Eukaryota</taxon>
        <taxon>Metazoa</taxon>
        <taxon>Ecdysozoa</taxon>
        <taxon>Arthropoda</taxon>
        <taxon>Chelicerata</taxon>
        <taxon>Arachnida</taxon>
        <taxon>Acari</taxon>
        <taxon>Parasitiformes</taxon>
        <taxon>Ixodida</taxon>
        <taxon>Ixodoidea</taxon>
        <taxon>Ixodidae</taxon>
        <taxon>Rhipicephalinae</taxon>
        <taxon>Rhipicephalus</taxon>
        <taxon>Boophilus</taxon>
    </lineage>
</organism>
<dbReference type="AlphaFoldDB" id="A0A6G5A4Z0"/>
<dbReference type="OrthoDB" id="10421043at2759"/>
<evidence type="ECO:0000313" key="2">
    <source>
        <dbReference type="EMBL" id="NIE45230.1"/>
    </source>
</evidence>
<sequence length="160" mass="17492">MKVVSTYVKKKSLGTLVLFLFKNQELKRRSMTPSTTGKILLCAFSVIMFIDGTELHCHGYAPKWKPPKDKAFPICGVDLVEGATCKLPAWCPGNQGTCCQNECICPGRYNPCLLPHSTSPMPCPNTAATTTPCPTCPTTASTTTASTTTPRYHPTKRHRL</sequence>
<evidence type="ECO:0000256" key="1">
    <source>
        <dbReference type="SAM" id="MobiDB-lite"/>
    </source>
</evidence>